<keyword evidence="3" id="KW-1185">Reference proteome</keyword>
<dbReference type="GeneID" id="78125702"/>
<evidence type="ECO:0000313" key="2">
    <source>
        <dbReference type="EMBL" id="SDY81520.1"/>
    </source>
</evidence>
<dbReference type="Pfam" id="PF01636">
    <property type="entry name" value="APH"/>
    <property type="match status" value="1"/>
</dbReference>
<name>A0A1H3MYG4_9RHOB</name>
<proteinExistence type="predicted"/>
<dbReference type="RefSeq" id="WP_089893912.1">
    <property type="nucleotide sequence ID" value="NZ_CALJFH010000028.1"/>
</dbReference>
<evidence type="ECO:0000313" key="3">
    <source>
        <dbReference type="Proteomes" id="UP000199026"/>
    </source>
</evidence>
<sequence length="322" mass="36406">MTVVETSNIELFPEEARAALDRLTHVASTALQGRVYSIGPALHLVPSRHAVFQGSFQGQDAVFRLTLSAEAQATTTKEWDELARAWAYMNTAPLTVQEPLFHAPEAGLTITALAKGEGLLTALWRLPSEERSAPIARSADWLRKFTAPTEEWRAPNRRPWRSWAEKAAEKQPHDSLRNVESRVFQKMKKLYRQIDFPEWRVALAHGDFHLNNLFWDGQTVTAIDLGATNHAPLYKDIARALVHMARRGMLPSGSRRFGVDAAAFEAFTKRFEFSDQEENGFLPYFICFEALIKVEHPNMPQARLDHAEAMSNALLDDLKQIT</sequence>
<gene>
    <name evidence="2" type="ORF">SAMN05444486_10461</name>
</gene>
<dbReference type="SUPFAM" id="SSF56112">
    <property type="entry name" value="Protein kinase-like (PK-like)"/>
    <property type="match status" value="1"/>
</dbReference>
<dbReference type="Proteomes" id="UP000199026">
    <property type="component" value="Unassembled WGS sequence"/>
</dbReference>
<dbReference type="EMBL" id="FNPR01000004">
    <property type="protein sequence ID" value="SDY81520.1"/>
    <property type="molecule type" value="Genomic_DNA"/>
</dbReference>
<feature type="domain" description="Aminoglycoside phosphotransferase" evidence="1">
    <location>
        <begin position="136"/>
        <end position="243"/>
    </location>
</feature>
<evidence type="ECO:0000259" key="1">
    <source>
        <dbReference type="Pfam" id="PF01636"/>
    </source>
</evidence>
<dbReference type="InterPro" id="IPR002575">
    <property type="entry name" value="Aminoglycoside_PTrfase"/>
</dbReference>
<accession>A0A1H3MYG4</accession>
<dbReference type="GO" id="GO:0016740">
    <property type="term" value="F:transferase activity"/>
    <property type="evidence" value="ECO:0007669"/>
    <property type="project" value="UniProtKB-KW"/>
</dbReference>
<dbReference type="Gene3D" id="3.90.1200.10">
    <property type="match status" value="1"/>
</dbReference>
<organism evidence="2 3">
    <name type="scientific">Lentibacter algarum</name>
    <dbReference type="NCBI Taxonomy" id="576131"/>
    <lineage>
        <taxon>Bacteria</taxon>
        <taxon>Pseudomonadati</taxon>
        <taxon>Pseudomonadota</taxon>
        <taxon>Alphaproteobacteria</taxon>
        <taxon>Rhodobacterales</taxon>
        <taxon>Roseobacteraceae</taxon>
        <taxon>Lentibacter</taxon>
    </lineage>
</organism>
<keyword evidence="2" id="KW-0808">Transferase</keyword>
<protein>
    <submittedName>
        <fullName evidence="2">Phosphotransferase enzyme family protein</fullName>
    </submittedName>
</protein>
<reference evidence="2 3" key="1">
    <citation type="submission" date="2016-10" db="EMBL/GenBank/DDBJ databases">
        <authorList>
            <person name="de Groot N.N."/>
        </authorList>
    </citation>
    <scope>NUCLEOTIDE SEQUENCE [LARGE SCALE GENOMIC DNA]</scope>
    <source>
        <strain evidence="2 3">DSM 24677</strain>
    </source>
</reference>
<dbReference type="STRING" id="576131.SAMN05444486_10461"/>
<dbReference type="InterPro" id="IPR011009">
    <property type="entry name" value="Kinase-like_dom_sf"/>
</dbReference>
<dbReference type="OrthoDB" id="7817715at2"/>
<dbReference type="AlphaFoldDB" id="A0A1H3MYG4"/>